<dbReference type="AlphaFoldDB" id="A0A9E4KCT1"/>
<gene>
    <name evidence="1" type="ORF">JAZ07_12450</name>
</gene>
<sequence length="97" mass="11191">MNYTDGKEVQLGDLIEIDMPKGLKLARVVMLGENYQHLELGQSFKEWVLKEQILETNSIVIEWVGKNPLEHNNPEYAPVGNYMFTVISTDIKLRERA</sequence>
<comment type="caution">
    <text evidence="1">The sequence shown here is derived from an EMBL/GenBank/DDBJ whole genome shotgun (WGS) entry which is preliminary data.</text>
</comment>
<protein>
    <submittedName>
        <fullName evidence="1">Uncharacterized protein</fullName>
    </submittedName>
</protein>
<evidence type="ECO:0000313" key="2">
    <source>
        <dbReference type="Proteomes" id="UP000886667"/>
    </source>
</evidence>
<dbReference type="Proteomes" id="UP000886667">
    <property type="component" value="Unassembled WGS sequence"/>
</dbReference>
<accession>A0A9E4KCT1</accession>
<proteinExistence type="predicted"/>
<name>A0A9E4KCT1_9GAMM</name>
<organism evidence="1 2">
    <name type="scientific">Candidatus Thiodiazotropha taylori</name>
    <dbReference type="NCBI Taxonomy" id="2792791"/>
    <lineage>
        <taxon>Bacteria</taxon>
        <taxon>Pseudomonadati</taxon>
        <taxon>Pseudomonadota</taxon>
        <taxon>Gammaproteobacteria</taxon>
        <taxon>Chromatiales</taxon>
        <taxon>Sedimenticolaceae</taxon>
        <taxon>Candidatus Thiodiazotropha</taxon>
    </lineage>
</organism>
<reference evidence="1" key="1">
    <citation type="journal article" date="2021" name="Proc. Natl. Acad. Sci. U.S.A.">
        <title>Global biogeography of chemosynthetic symbionts reveals both localized and globally distributed symbiont groups. .</title>
        <authorList>
            <person name="Osvatic J.T."/>
            <person name="Wilkins L.G.E."/>
            <person name="Leibrecht L."/>
            <person name="Leray M."/>
            <person name="Zauner S."/>
            <person name="Polzin J."/>
            <person name="Camacho Y."/>
            <person name="Gros O."/>
            <person name="van Gils J.A."/>
            <person name="Eisen J.A."/>
            <person name="Petersen J.M."/>
            <person name="Yuen B."/>
        </authorList>
    </citation>
    <scope>NUCLEOTIDE SEQUENCE</scope>
    <source>
        <strain evidence="1">MAGclacostrist064TRANS</strain>
    </source>
</reference>
<dbReference type="EMBL" id="JAEPCM010000435">
    <property type="protein sequence ID" value="MCG7947146.1"/>
    <property type="molecule type" value="Genomic_DNA"/>
</dbReference>
<evidence type="ECO:0000313" key="1">
    <source>
        <dbReference type="EMBL" id="MCG7947146.1"/>
    </source>
</evidence>